<evidence type="ECO:0000256" key="1">
    <source>
        <dbReference type="ARBA" id="ARBA00023125"/>
    </source>
</evidence>
<name>A0ABW5EEH7_9GAMM</name>
<protein>
    <submittedName>
        <fullName evidence="4">CerR family C-terminal domain-containing protein</fullName>
    </submittedName>
</protein>
<dbReference type="SUPFAM" id="SSF46689">
    <property type="entry name" value="Homeodomain-like"/>
    <property type="match status" value="1"/>
</dbReference>
<evidence type="ECO:0000259" key="3">
    <source>
        <dbReference type="PROSITE" id="PS50977"/>
    </source>
</evidence>
<dbReference type="Gene3D" id="1.10.10.60">
    <property type="entry name" value="Homeodomain-like"/>
    <property type="match status" value="1"/>
</dbReference>
<dbReference type="EMBL" id="JBHUJD010000021">
    <property type="protein sequence ID" value="MFD2311677.1"/>
    <property type="molecule type" value="Genomic_DNA"/>
</dbReference>
<organism evidence="4 5">
    <name type="scientific">Microbulbifer halophilus</name>
    <dbReference type="NCBI Taxonomy" id="453963"/>
    <lineage>
        <taxon>Bacteria</taxon>
        <taxon>Pseudomonadati</taxon>
        <taxon>Pseudomonadota</taxon>
        <taxon>Gammaproteobacteria</taxon>
        <taxon>Cellvibrionales</taxon>
        <taxon>Microbulbiferaceae</taxon>
        <taxon>Microbulbifer</taxon>
    </lineage>
</organism>
<dbReference type="InterPro" id="IPR001647">
    <property type="entry name" value="HTH_TetR"/>
</dbReference>
<comment type="caution">
    <text evidence="4">The sequence shown here is derived from an EMBL/GenBank/DDBJ whole genome shotgun (WGS) entry which is preliminary data.</text>
</comment>
<evidence type="ECO:0000256" key="2">
    <source>
        <dbReference type="PROSITE-ProRule" id="PRU00335"/>
    </source>
</evidence>
<dbReference type="InterPro" id="IPR050109">
    <property type="entry name" value="HTH-type_TetR-like_transc_reg"/>
</dbReference>
<dbReference type="PROSITE" id="PS50977">
    <property type="entry name" value="HTH_TETR_2"/>
    <property type="match status" value="1"/>
</dbReference>
<evidence type="ECO:0000313" key="5">
    <source>
        <dbReference type="Proteomes" id="UP001597425"/>
    </source>
</evidence>
<dbReference type="Pfam" id="PF00440">
    <property type="entry name" value="TetR_N"/>
    <property type="match status" value="1"/>
</dbReference>
<dbReference type="RefSeq" id="WP_265721322.1">
    <property type="nucleotide sequence ID" value="NZ_JAPIVK010000010.1"/>
</dbReference>
<dbReference type="Pfam" id="PF09209">
    <property type="entry name" value="CecR_C"/>
    <property type="match status" value="1"/>
</dbReference>
<dbReference type="PANTHER" id="PTHR30055">
    <property type="entry name" value="HTH-TYPE TRANSCRIPTIONAL REGULATOR RUTR"/>
    <property type="match status" value="1"/>
</dbReference>
<evidence type="ECO:0000313" key="4">
    <source>
        <dbReference type="EMBL" id="MFD2311677.1"/>
    </source>
</evidence>
<dbReference type="InterPro" id="IPR036271">
    <property type="entry name" value="Tet_transcr_reg_TetR-rel_C_sf"/>
</dbReference>
<feature type="DNA-binding region" description="H-T-H motif" evidence="2">
    <location>
        <begin position="32"/>
        <end position="51"/>
    </location>
</feature>
<dbReference type="Proteomes" id="UP001597425">
    <property type="component" value="Unassembled WGS sequence"/>
</dbReference>
<proteinExistence type="predicted"/>
<reference evidence="5" key="1">
    <citation type="journal article" date="2019" name="Int. J. Syst. Evol. Microbiol.">
        <title>The Global Catalogue of Microorganisms (GCM) 10K type strain sequencing project: providing services to taxonomists for standard genome sequencing and annotation.</title>
        <authorList>
            <consortium name="The Broad Institute Genomics Platform"/>
            <consortium name="The Broad Institute Genome Sequencing Center for Infectious Disease"/>
            <person name="Wu L."/>
            <person name="Ma J."/>
        </authorList>
    </citation>
    <scope>NUCLEOTIDE SEQUENCE [LARGE SCALE GENOMIC DNA]</scope>
    <source>
        <strain evidence="5">KCTC 12848</strain>
    </source>
</reference>
<accession>A0ABW5EEH7</accession>
<dbReference type="InterPro" id="IPR009057">
    <property type="entry name" value="Homeodomain-like_sf"/>
</dbReference>
<sequence>MNKREYPADETAGKLIAAGMKLFGEYGFKGTTTRMIAGEAGSNIGSIAYYFGNKKKLYLAIVDHIAERMREHFNLGARELDGDQLAGATPDDAYRMLRSLVRDMVRTFVADDESASWLMLVLREQENPAEAFDILYDKVFSVVYGNLGRMLSVLLHLAPEDRRVAVEAHSLIGQVVFFLVGRSSLVRRLGEEGGYSAETIAAAEDVVLAHLALYREGASTGGRVPRVGEQLHRRACQKPHRQGPVPSWVTRPVEAPDRVAR</sequence>
<keyword evidence="5" id="KW-1185">Reference proteome</keyword>
<dbReference type="SUPFAM" id="SSF48498">
    <property type="entry name" value="Tetracyclin repressor-like, C-terminal domain"/>
    <property type="match status" value="1"/>
</dbReference>
<dbReference type="PRINTS" id="PR00455">
    <property type="entry name" value="HTHTETR"/>
</dbReference>
<feature type="domain" description="HTH tetR-type" evidence="3">
    <location>
        <begin position="9"/>
        <end position="69"/>
    </location>
</feature>
<keyword evidence="1 2" id="KW-0238">DNA-binding</keyword>
<dbReference type="PANTHER" id="PTHR30055:SF226">
    <property type="entry name" value="HTH-TYPE TRANSCRIPTIONAL REGULATOR PKSA"/>
    <property type="match status" value="1"/>
</dbReference>
<dbReference type="Gene3D" id="1.10.357.10">
    <property type="entry name" value="Tetracycline Repressor, domain 2"/>
    <property type="match status" value="1"/>
</dbReference>
<gene>
    <name evidence="4" type="ORF">ACFSKX_14715</name>
</gene>
<dbReference type="InterPro" id="IPR015292">
    <property type="entry name" value="Tscrpt_reg_YbiH_C"/>
</dbReference>